<dbReference type="PANTHER" id="PTHR43141:SF5">
    <property type="entry name" value="CYTOCHROME BD-I UBIQUINOL OXIDASE SUBUNIT 2"/>
    <property type="match status" value="1"/>
</dbReference>
<evidence type="ECO:0000256" key="2">
    <source>
        <dbReference type="ARBA" id="ARBA00007543"/>
    </source>
</evidence>
<keyword evidence="8" id="KW-0249">Electron transport</keyword>
<accession>M2YD76</accession>
<dbReference type="GO" id="GO:0016682">
    <property type="term" value="F:oxidoreductase activity, acting on diphenols and related substances as donors, oxygen as acceptor"/>
    <property type="evidence" value="ECO:0007669"/>
    <property type="project" value="TreeGrafter"/>
</dbReference>
<dbReference type="Pfam" id="PF02322">
    <property type="entry name" value="Cyt_bd_oxida_II"/>
    <property type="match status" value="1"/>
</dbReference>
<evidence type="ECO:0000256" key="11">
    <source>
        <dbReference type="ARBA" id="ARBA00023136"/>
    </source>
</evidence>
<gene>
    <name evidence="13" type="ORF">C884_00457</name>
</gene>
<evidence type="ECO:0000256" key="9">
    <source>
        <dbReference type="ARBA" id="ARBA00022989"/>
    </source>
</evidence>
<dbReference type="STRING" id="71999.KPaMU14_07035"/>
<feature type="transmembrane region" description="Helical" evidence="12">
    <location>
        <begin position="203"/>
        <end position="225"/>
    </location>
</feature>
<dbReference type="AlphaFoldDB" id="M2YD76"/>
<evidence type="ECO:0000256" key="12">
    <source>
        <dbReference type="SAM" id="Phobius"/>
    </source>
</evidence>
<keyword evidence="10" id="KW-0408">Iron</keyword>
<keyword evidence="7" id="KW-0479">Metal-binding</keyword>
<evidence type="ECO:0000313" key="13">
    <source>
        <dbReference type="EMBL" id="EME36470.1"/>
    </source>
</evidence>
<keyword evidence="14" id="KW-1185">Reference proteome</keyword>
<feature type="transmembrane region" description="Helical" evidence="12">
    <location>
        <begin position="12"/>
        <end position="45"/>
    </location>
</feature>
<dbReference type="GO" id="GO:0070069">
    <property type="term" value="C:cytochrome complex"/>
    <property type="evidence" value="ECO:0007669"/>
    <property type="project" value="TreeGrafter"/>
</dbReference>
<keyword evidence="5" id="KW-0349">Heme</keyword>
<dbReference type="EMBL" id="ANHZ02000014">
    <property type="protein sequence ID" value="EME36470.1"/>
    <property type="molecule type" value="Genomic_DNA"/>
</dbReference>
<reference evidence="13 14" key="1">
    <citation type="journal article" date="2014" name="Genome Announc.">
        <title>Draft Genome Sequence of Kocuria palustris PEL.</title>
        <authorList>
            <person name="Sharma G."/>
            <person name="Khatri I."/>
            <person name="Subramanian S."/>
        </authorList>
    </citation>
    <scope>NUCLEOTIDE SEQUENCE [LARGE SCALE GENOMIC DNA]</scope>
    <source>
        <strain evidence="13 14">PEL</strain>
    </source>
</reference>
<dbReference type="RefSeq" id="WP_006214878.1">
    <property type="nucleotide sequence ID" value="NZ_ANHZ02000014.1"/>
</dbReference>
<keyword evidence="11 12" id="KW-0472">Membrane</keyword>
<evidence type="ECO:0000256" key="3">
    <source>
        <dbReference type="ARBA" id="ARBA00022448"/>
    </source>
</evidence>
<keyword evidence="4" id="KW-1003">Cell membrane</keyword>
<comment type="similarity">
    <text evidence="2">Belongs to the cytochrome ubiquinol oxidase subunit 2 family.</text>
</comment>
<evidence type="ECO:0000256" key="7">
    <source>
        <dbReference type="ARBA" id="ARBA00022723"/>
    </source>
</evidence>
<evidence type="ECO:0000256" key="1">
    <source>
        <dbReference type="ARBA" id="ARBA00004651"/>
    </source>
</evidence>
<evidence type="ECO:0000256" key="5">
    <source>
        <dbReference type="ARBA" id="ARBA00022617"/>
    </source>
</evidence>
<feature type="transmembrane region" description="Helical" evidence="12">
    <location>
        <begin position="231"/>
        <end position="250"/>
    </location>
</feature>
<dbReference type="PIRSF" id="PIRSF000267">
    <property type="entry name" value="Cyt_oxidse_sub2"/>
    <property type="match status" value="1"/>
</dbReference>
<proteinExistence type="inferred from homology"/>
<feature type="transmembrane region" description="Helical" evidence="12">
    <location>
        <begin position="91"/>
        <end position="108"/>
    </location>
</feature>
<sequence length="356" mass="38022">MFEQFAGQPGLATAWFLVIGFFWIGYVVLDGFDLGVGMLMGRIFARDDREQRVLLNTIGPVWDGNEVWLVTAAAATFAAFPHWYAALSSGLYLPLTLALIALILRAVSIEYRGKGSSEAWSRRWNAITAWSSLTIAFLIGALLSITATGLPLNDNGDRVGGLLSWLSWQAVLGGLGMVGFCLIHGLAFVALKTDGPVRERAGALLVRALPAGVLPLAALVVVVQLATGSTLSWLCTCLAVMSVAAAWLAGTRRREGWSFAGMAGFAALGLLAVFTAMYPAVLPTTLAGAPDLTITSASSSPYTLTVMTWVAGFGVPFLLAYQSWTYWVFRRRLRAEQLPSGGDHADLTTMPTRAGA</sequence>
<feature type="transmembrane region" description="Helical" evidence="12">
    <location>
        <begin position="129"/>
        <end position="150"/>
    </location>
</feature>
<evidence type="ECO:0000256" key="6">
    <source>
        <dbReference type="ARBA" id="ARBA00022692"/>
    </source>
</evidence>
<dbReference type="GO" id="GO:0009055">
    <property type="term" value="F:electron transfer activity"/>
    <property type="evidence" value="ECO:0007669"/>
    <property type="project" value="TreeGrafter"/>
</dbReference>
<evidence type="ECO:0000313" key="14">
    <source>
        <dbReference type="Proteomes" id="UP000009877"/>
    </source>
</evidence>
<comment type="subcellular location">
    <subcellularLocation>
        <location evidence="1">Cell membrane</location>
        <topology evidence="1">Multi-pass membrane protein</topology>
    </subcellularLocation>
</comment>
<name>M2YD76_9MICC</name>
<dbReference type="Proteomes" id="UP000009877">
    <property type="component" value="Unassembled WGS sequence"/>
</dbReference>
<feature type="transmembrane region" description="Helical" evidence="12">
    <location>
        <begin position="257"/>
        <end position="282"/>
    </location>
</feature>
<protein>
    <submittedName>
        <fullName evidence="13">Cytochrome d ubiquinol oxidase subunit II</fullName>
    </submittedName>
</protein>
<comment type="caution">
    <text evidence="13">The sequence shown here is derived from an EMBL/GenBank/DDBJ whole genome shotgun (WGS) entry which is preliminary data.</text>
</comment>
<feature type="transmembrane region" description="Helical" evidence="12">
    <location>
        <begin position="302"/>
        <end position="324"/>
    </location>
</feature>
<dbReference type="NCBIfam" id="TIGR00203">
    <property type="entry name" value="cydB"/>
    <property type="match status" value="1"/>
</dbReference>
<organism evidence="13 14">
    <name type="scientific">Kocuria palustris PEL</name>
    <dbReference type="NCBI Taxonomy" id="1236550"/>
    <lineage>
        <taxon>Bacteria</taxon>
        <taxon>Bacillati</taxon>
        <taxon>Actinomycetota</taxon>
        <taxon>Actinomycetes</taxon>
        <taxon>Micrococcales</taxon>
        <taxon>Micrococcaceae</taxon>
        <taxon>Kocuria</taxon>
    </lineage>
</organism>
<keyword evidence="6 12" id="KW-0812">Transmembrane</keyword>
<evidence type="ECO:0000256" key="8">
    <source>
        <dbReference type="ARBA" id="ARBA00022982"/>
    </source>
</evidence>
<evidence type="ECO:0000256" key="10">
    <source>
        <dbReference type="ARBA" id="ARBA00023004"/>
    </source>
</evidence>
<dbReference type="GO" id="GO:0046872">
    <property type="term" value="F:metal ion binding"/>
    <property type="evidence" value="ECO:0007669"/>
    <property type="project" value="UniProtKB-KW"/>
</dbReference>
<keyword evidence="3" id="KW-0813">Transport</keyword>
<dbReference type="GO" id="GO:0019646">
    <property type="term" value="P:aerobic electron transport chain"/>
    <property type="evidence" value="ECO:0007669"/>
    <property type="project" value="TreeGrafter"/>
</dbReference>
<feature type="transmembrane region" description="Helical" evidence="12">
    <location>
        <begin position="170"/>
        <end position="191"/>
    </location>
</feature>
<dbReference type="GO" id="GO:0005886">
    <property type="term" value="C:plasma membrane"/>
    <property type="evidence" value="ECO:0007669"/>
    <property type="project" value="UniProtKB-SubCell"/>
</dbReference>
<keyword evidence="9 12" id="KW-1133">Transmembrane helix</keyword>
<dbReference type="PANTHER" id="PTHR43141">
    <property type="entry name" value="CYTOCHROME BD2 SUBUNIT II"/>
    <property type="match status" value="1"/>
</dbReference>
<evidence type="ECO:0000256" key="4">
    <source>
        <dbReference type="ARBA" id="ARBA00022475"/>
    </source>
</evidence>
<dbReference type="InterPro" id="IPR003317">
    <property type="entry name" value="Cyt-d_oxidase_su2"/>
</dbReference>